<dbReference type="PANTHER" id="PTHR43758:SF2">
    <property type="entry name" value="OXIDIZED PURINE NUCLEOSIDE TRIPHOSPHATE HYDROLASE"/>
    <property type="match status" value="1"/>
</dbReference>
<dbReference type="CDD" id="cd18875">
    <property type="entry name" value="NUDIX_Hydrolase"/>
    <property type="match status" value="1"/>
</dbReference>
<organism evidence="7 8">
    <name type="scientific">Vagococcus humatus</name>
    <dbReference type="NCBI Taxonomy" id="1889241"/>
    <lineage>
        <taxon>Bacteria</taxon>
        <taxon>Bacillati</taxon>
        <taxon>Bacillota</taxon>
        <taxon>Bacilli</taxon>
        <taxon>Lactobacillales</taxon>
        <taxon>Enterococcaceae</taxon>
        <taxon>Vagococcus</taxon>
    </lineage>
</organism>
<comment type="caution">
    <text evidence="7">The sequence shown here is derived from an EMBL/GenBank/DDBJ whole genome shotgun (WGS) entry which is preliminary data.</text>
</comment>
<dbReference type="Proteomes" id="UP000277864">
    <property type="component" value="Unassembled WGS sequence"/>
</dbReference>
<feature type="domain" description="Nudix hydrolase" evidence="6">
    <location>
        <begin position="6"/>
        <end position="130"/>
    </location>
</feature>
<evidence type="ECO:0000256" key="4">
    <source>
        <dbReference type="ARBA" id="ARBA00022801"/>
    </source>
</evidence>
<reference evidence="7 8" key="1">
    <citation type="submission" date="2018-03" db="EMBL/GenBank/DDBJ databases">
        <authorList>
            <person name="Gulvik C.A."/>
        </authorList>
    </citation>
    <scope>NUCLEOTIDE SEQUENCE [LARGE SCALE GENOMIC DNA]</scope>
    <source>
        <strain evidence="7 8">JCM 31581</strain>
    </source>
</reference>
<dbReference type="Pfam" id="PF00293">
    <property type="entry name" value="NUDIX"/>
    <property type="match status" value="1"/>
</dbReference>
<name>A0A429Z849_9ENTE</name>
<dbReference type="GO" id="GO:0046872">
    <property type="term" value="F:metal ion binding"/>
    <property type="evidence" value="ECO:0007669"/>
    <property type="project" value="UniProtKB-KW"/>
</dbReference>
<dbReference type="SUPFAM" id="SSF55811">
    <property type="entry name" value="Nudix"/>
    <property type="match status" value="1"/>
</dbReference>
<evidence type="ECO:0000256" key="3">
    <source>
        <dbReference type="ARBA" id="ARBA00022723"/>
    </source>
</evidence>
<dbReference type="PROSITE" id="PS51462">
    <property type="entry name" value="NUDIX"/>
    <property type="match status" value="1"/>
</dbReference>
<evidence type="ECO:0000313" key="8">
    <source>
        <dbReference type="Proteomes" id="UP000277864"/>
    </source>
</evidence>
<dbReference type="GO" id="GO:0016818">
    <property type="term" value="F:hydrolase activity, acting on acid anhydrides, in phosphorus-containing anhydrides"/>
    <property type="evidence" value="ECO:0007669"/>
    <property type="project" value="TreeGrafter"/>
</dbReference>
<dbReference type="OrthoDB" id="9008185at2"/>
<dbReference type="PANTHER" id="PTHR43758">
    <property type="entry name" value="7,8-DIHYDRO-8-OXOGUANINE TRIPHOSPHATASE"/>
    <property type="match status" value="1"/>
</dbReference>
<keyword evidence="3" id="KW-0479">Metal-binding</keyword>
<evidence type="ECO:0000313" key="7">
    <source>
        <dbReference type="EMBL" id="RST89866.1"/>
    </source>
</evidence>
<gene>
    <name evidence="7" type="ORF">C7P63_01955</name>
</gene>
<dbReference type="RefSeq" id="WP_125942478.1">
    <property type="nucleotide sequence ID" value="NZ_PXZH01000001.1"/>
</dbReference>
<keyword evidence="8" id="KW-1185">Reference proteome</keyword>
<sequence>MSRSELAIFTNMCWIENPSGYVLVQDRQKKEWPGVTFPGGHVEKEESFHQSVIREVQEETGLTIEHPVLCGVKQFQTSMKERYVVLCYKAKKFSGELRGSEEGDVFWVDPAKLSQYPLARDFDKMLPLFLDESTSEFFYEQHGDQVIDRIY</sequence>
<dbReference type="InterPro" id="IPR000086">
    <property type="entry name" value="NUDIX_hydrolase_dom"/>
</dbReference>
<accession>A0A429Z849</accession>
<protein>
    <submittedName>
        <fullName evidence="7">DNA mismatch repair protein MutT</fullName>
    </submittedName>
</protein>
<keyword evidence="4" id="KW-0378">Hydrolase</keyword>
<keyword evidence="5" id="KW-0460">Magnesium</keyword>
<comment type="similarity">
    <text evidence="2">Belongs to the Nudix hydrolase family.</text>
</comment>
<dbReference type="EMBL" id="PXZH01000001">
    <property type="protein sequence ID" value="RST89866.1"/>
    <property type="molecule type" value="Genomic_DNA"/>
</dbReference>
<evidence type="ECO:0000256" key="2">
    <source>
        <dbReference type="ARBA" id="ARBA00005582"/>
    </source>
</evidence>
<evidence type="ECO:0000256" key="1">
    <source>
        <dbReference type="ARBA" id="ARBA00001946"/>
    </source>
</evidence>
<proteinExistence type="inferred from homology"/>
<comment type="cofactor">
    <cofactor evidence="1">
        <name>Mg(2+)</name>
        <dbReference type="ChEBI" id="CHEBI:18420"/>
    </cofactor>
</comment>
<dbReference type="Gene3D" id="3.90.79.10">
    <property type="entry name" value="Nucleoside Triphosphate Pyrophosphohydrolase"/>
    <property type="match status" value="1"/>
</dbReference>
<dbReference type="InterPro" id="IPR015797">
    <property type="entry name" value="NUDIX_hydrolase-like_dom_sf"/>
</dbReference>
<evidence type="ECO:0000256" key="5">
    <source>
        <dbReference type="ARBA" id="ARBA00022842"/>
    </source>
</evidence>
<dbReference type="GO" id="GO:0005737">
    <property type="term" value="C:cytoplasm"/>
    <property type="evidence" value="ECO:0007669"/>
    <property type="project" value="TreeGrafter"/>
</dbReference>
<evidence type="ECO:0000259" key="6">
    <source>
        <dbReference type="PROSITE" id="PS51462"/>
    </source>
</evidence>
<dbReference type="AlphaFoldDB" id="A0A429Z849"/>